<evidence type="ECO:0000313" key="5">
    <source>
        <dbReference type="Proteomes" id="UP000679691"/>
    </source>
</evidence>
<comment type="caution">
    <text evidence="4">The sequence shown here is derived from an EMBL/GenBank/DDBJ whole genome shotgun (WGS) entry which is preliminary data.</text>
</comment>
<gene>
    <name evidence="4" type="ORF">J5U18_04840</name>
</gene>
<keyword evidence="1" id="KW-0732">Signal</keyword>
<dbReference type="RefSeq" id="WP_353546382.1">
    <property type="nucleotide sequence ID" value="NZ_JAGKSB010000004.1"/>
</dbReference>
<dbReference type="Gene3D" id="2.40.128.270">
    <property type="match status" value="2"/>
</dbReference>
<accession>A0A8T4H9X2</accession>
<evidence type="ECO:0000259" key="2">
    <source>
        <dbReference type="Pfam" id="PF03724"/>
    </source>
</evidence>
<dbReference type="InterPro" id="IPR053147">
    <property type="entry name" value="Hsp_HslJ-like"/>
</dbReference>
<name>A0A8T4H9X2_9SPHI</name>
<dbReference type="Pfam" id="PF03724">
    <property type="entry name" value="META"/>
    <property type="match status" value="2"/>
</dbReference>
<dbReference type="PANTHER" id="PTHR35535">
    <property type="entry name" value="HEAT SHOCK PROTEIN HSLJ"/>
    <property type="match status" value="1"/>
</dbReference>
<dbReference type="AlphaFoldDB" id="A0A8T4H9X2"/>
<feature type="domain" description="DUF306" evidence="2">
    <location>
        <begin position="119"/>
        <end position="222"/>
    </location>
</feature>
<feature type="domain" description="DUF4377" evidence="3">
    <location>
        <begin position="34"/>
        <end position="108"/>
    </location>
</feature>
<dbReference type="InterPro" id="IPR025485">
    <property type="entry name" value="DUF4377"/>
</dbReference>
<evidence type="ECO:0000259" key="3">
    <source>
        <dbReference type="Pfam" id="PF14302"/>
    </source>
</evidence>
<dbReference type="Proteomes" id="UP000679691">
    <property type="component" value="Unassembled WGS sequence"/>
</dbReference>
<evidence type="ECO:0000256" key="1">
    <source>
        <dbReference type="SAM" id="SignalP"/>
    </source>
</evidence>
<dbReference type="Pfam" id="PF14302">
    <property type="entry name" value="DUF4377"/>
    <property type="match status" value="1"/>
</dbReference>
<keyword evidence="5" id="KW-1185">Reference proteome</keyword>
<proteinExistence type="predicted"/>
<dbReference type="InterPro" id="IPR005184">
    <property type="entry name" value="DUF306_Meta_HslJ"/>
</dbReference>
<feature type="chain" id="PRO_5035914233" evidence="1">
    <location>
        <begin position="27"/>
        <end position="345"/>
    </location>
</feature>
<protein>
    <submittedName>
        <fullName evidence="4">META domain-containing protein</fullName>
    </submittedName>
</protein>
<sequence length="345" mass="39048">MKKNIQMILKSLFLALFVLLQSGVMAQSNTFKLEVKEEKGDCTGVGPMKCYFVKYHNSKDWEYFYTQIQGFDYQEGYRYTLRVKRTKLTNVPADASTYKYELVKILKKKAVKVPNKEALLGDKKWFITELNGKTVETKNAYIKFFPGRSSYSASMGCNTLNGAYTQDGKAIHLKAGMSTQMMCDPETMKLERAFSGILNRKYTLESTDNGFTFKENGQVILKIKAQTTSEELAFLGKHKWKLFSLHGVGMDYGNVTLEFNANEKRVFGNSGCNNFNGPITIEGNKLIFGVLARTLMACPEPEKNETEQKLMSLFSSKDLTFDIAEQTFNIYQGSRTVATYGIVGK</sequence>
<dbReference type="EMBL" id="JAGKSB010000004">
    <property type="protein sequence ID" value="MBP3942896.1"/>
    <property type="molecule type" value="Genomic_DNA"/>
</dbReference>
<feature type="domain" description="DUF306" evidence="2">
    <location>
        <begin position="236"/>
        <end position="331"/>
    </location>
</feature>
<feature type="signal peptide" evidence="1">
    <location>
        <begin position="1"/>
        <end position="26"/>
    </location>
</feature>
<dbReference type="InterPro" id="IPR038670">
    <property type="entry name" value="HslJ-like_sf"/>
</dbReference>
<dbReference type="PANTHER" id="PTHR35535:SF1">
    <property type="entry name" value="HEAT SHOCK PROTEIN HSLJ"/>
    <property type="match status" value="1"/>
</dbReference>
<organism evidence="4 5">
    <name type="scientific">Rhinopithecimicrobium faecis</name>
    <dbReference type="NCBI Taxonomy" id="2820698"/>
    <lineage>
        <taxon>Bacteria</taxon>
        <taxon>Pseudomonadati</taxon>
        <taxon>Bacteroidota</taxon>
        <taxon>Sphingobacteriia</taxon>
        <taxon>Sphingobacteriales</taxon>
        <taxon>Sphingobacteriaceae</taxon>
        <taxon>Rhinopithecimicrobium</taxon>
    </lineage>
</organism>
<evidence type="ECO:0000313" key="4">
    <source>
        <dbReference type="EMBL" id="MBP3942896.1"/>
    </source>
</evidence>
<reference evidence="4" key="1">
    <citation type="submission" date="2021-03" db="EMBL/GenBank/DDBJ databases">
        <authorList>
            <person name="Lu T."/>
            <person name="Wang Q."/>
            <person name="Han X."/>
        </authorList>
    </citation>
    <scope>NUCLEOTIDE SEQUENCE</scope>
    <source>
        <strain evidence="4">WQ 2009</strain>
    </source>
</reference>